<gene>
    <name evidence="2" type="ORF">ACO22_07291</name>
</gene>
<name>A0A1D2J515_PARBR</name>
<feature type="transmembrane region" description="Helical" evidence="1">
    <location>
        <begin position="88"/>
        <end position="109"/>
    </location>
</feature>
<evidence type="ECO:0000313" key="2">
    <source>
        <dbReference type="EMBL" id="ODH13401.1"/>
    </source>
</evidence>
<organism evidence="2 3">
    <name type="scientific">Paracoccidioides brasiliensis</name>
    <dbReference type="NCBI Taxonomy" id="121759"/>
    <lineage>
        <taxon>Eukaryota</taxon>
        <taxon>Fungi</taxon>
        <taxon>Dikarya</taxon>
        <taxon>Ascomycota</taxon>
        <taxon>Pezizomycotina</taxon>
        <taxon>Eurotiomycetes</taxon>
        <taxon>Eurotiomycetidae</taxon>
        <taxon>Onygenales</taxon>
        <taxon>Ajellomycetaceae</taxon>
        <taxon>Paracoccidioides</taxon>
    </lineage>
</organism>
<comment type="caution">
    <text evidence="2">The sequence shown here is derived from an EMBL/GenBank/DDBJ whole genome shotgun (WGS) entry which is preliminary data.</text>
</comment>
<keyword evidence="1" id="KW-0472">Membrane</keyword>
<proteinExistence type="predicted"/>
<evidence type="ECO:0000313" key="3">
    <source>
        <dbReference type="Proteomes" id="UP000242814"/>
    </source>
</evidence>
<keyword evidence="1" id="KW-1133">Transmembrane helix</keyword>
<keyword evidence="1" id="KW-0812">Transmembrane</keyword>
<evidence type="ECO:0000256" key="1">
    <source>
        <dbReference type="SAM" id="Phobius"/>
    </source>
</evidence>
<dbReference type="AlphaFoldDB" id="A0A1D2J515"/>
<dbReference type="Proteomes" id="UP000242814">
    <property type="component" value="Unassembled WGS sequence"/>
</dbReference>
<sequence>MESPSSSTPADSSKSINVASIHLNLHSLIASNLLSAHKAEAQKSHAEALAAANMLDQIEEDLDDMKTKDLSKALAIEAVMKVKLKTELLRFLTAVIIVVQVIFTDIIIISRSLQDMKTLLVKKYVVAAALINA</sequence>
<reference evidence="2 3" key="1">
    <citation type="submission" date="2016-06" db="EMBL/GenBank/DDBJ databases">
        <authorList>
            <person name="Kjaerup R.B."/>
            <person name="Dalgaard T.S."/>
            <person name="Juul-Madsen H.R."/>
        </authorList>
    </citation>
    <scope>NUCLEOTIDE SEQUENCE [LARGE SCALE GENOMIC DNA]</scope>
    <source>
        <strain evidence="2 3">Pb300</strain>
    </source>
</reference>
<dbReference type="EMBL" id="LZYO01000496">
    <property type="protein sequence ID" value="ODH13401.1"/>
    <property type="molecule type" value="Genomic_DNA"/>
</dbReference>
<dbReference type="VEuPathDB" id="FungiDB:PABG_06151"/>
<accession>A0A1D2J515</accession>
<dbReference type="VEuPathDB" id="FungiDB:PADG_12492"/>
<protein>
    <submittedName>
        <fullName evidence="2">Uncharacterized protein</fullName>
    </submittedName>
</protein>